<feature type="transmembrane region" description="Helical" evidence="7">
    <location>
        <begin position="258"/>
        <end position="279"/>
    </location>
</feature>
<keyword evidence="2 7" id="KW-0812">Transmembrane</keyword>
<dbReference type="AlphaFoldDB" id="A0A430AFX5"/>
<feature type="transmembrane region" description="Helical" evidence="7">
    <location>
        <begin position="141"/>
        <end position="163"/>
    </location>
</feature>
<evidence type="ECO:0000256" key="6">
    <source>
        <dbReference type="ARBA" id="ARBA00023136"/>
    </source>
</evidence>
<dbReference type="NCBIfam" id="TIGR02868">
    <property type="entry name" value="CydC"/>
    <property type="match status" value="1"/>
</dbReference>
<evidence type="ECO:0000256" key="2">
    <source>
        <dbReference type="ARBA" id="ARBA00022692"/>
    </source>
</evidence>
<dbReference type="PANTHER" id="PTHR24221">
    <property type="entry name" value="ATP-BINDING CASSETTE SUB-FAMILY B"/>
    <property type="match status" value="1"/>
</dbReference>
<keyword evidence="5 7" id="KW-1133">Transmembrane helix</keyword>
<dbReference type="Gene3D" id="3.40.50.300">
    <property type="entry name" value="P-loop containing nucleotide triphosphate hydrolases"/>
    <property type="match status" value="1"/>
</dbReference>
<evidence type="ECO:0000256" key="3">
    <source>
        <dbReference type="ARBA" id="ARBA00022741"/>
    </source>
</evidence>
<dbReference type="Gene3D" id="1.20.1560.10">
    <property type="entry name" value="ABC transporter type 1, transmembrane domain"/>
    <property type="match status" value="1"/>
</dbReference>
<dbReference type="InterPro" id="IPR017871">
    <property type="entry name" value="ABC_transporter-like_CS"/>
</dbReference>
<sequence length="585" mass="66055">MGLKTSKYLLLSRKDTWVRPYFKKYKKLLLLVLFLGMMTFFCGSALMFNSGYLISKSATHPVNILLVYVPIVLTRAFGIGRPAFRYVERLASHNWVLKMTSDIRLKLYRSLESKAMQARGTFQSGDVLGILAEDIEHIQNLYLRTIFPTLIAWLLYGIIVVIFGAFSLVFAGIMLLLIGVLVIVFPLVSVLMNQAKIYRRKEKRHELYGKLTDSILGVGDWQYSGRYEEFLDHYNQAEKEVRAQDEPLNQATRRLNTCIQFIFGGVVIALFIWAGMYYYQTGHAGLNWIAAFVLAFFPLMDAFAPIATAVTEMPMYEDSAKRLDALPKPKSTSGENERNFCLKDTTIQLENVSFQYGAQAKWLLQNFNWTIESGKTTAVLGKSGTGKTTLSQLIHGDLSPTTGRVLIGGTSVEKLDTNIHQLIGVLSQSPHLFDTTIINNVRLGNIKASDEEVYEAIVRSGLQELVERLPDGVHTMVEEGGKRFSGGEQQRIALARILLQDVPIVIIDEPTIGLDPITERKLLQTVFEVLKEKTVIWITHHLVGIEAADEVLFLENGNIEMHGAPKELKKTNKRFQQLYFLDQAE</sequence>
<proteinExistence type="predicted"/>
<dbReference type="InterPro" id="IPR039421">
    <property type="entry name" value="Type_1_exporter"/>
</dbReference>
<dbReference type="InterPro" id="IPR027417">
    <property type="entry name" value="P-loop_NTPase"/>
</dbReference>
<dbReference type="GO" id="GO:0016887">
    <property type="term" value="F:ATP hydrolysis activity"/>
    <property type="evidence" value="ECO:0007669"/>
    <property type="project" value="InterPro"/>
</dbReference>
<dbReference type="GO" id="GO:0034040">
    <property type="term" value="F:ATPase-coupled lipid transmembrane transporter activity"/>
    <property type="evidence" value="ECO:0007669"/>
    <property type="project" value="TreeGrafter"/>
</dbReference>
<dbReference type="InterPro" id="IPR036640">
    <property type="entry name" value="ABC1_TM_sf"/>
</dbReference>
<feature type="transmembrane region" description="Helical" evidence="7">
    <location>
        <begin position="285"/>
        <end position="307"/>
    </location>
</feature>
<dbReference type="SUPFAM" id="SSF90123">
    <property type="entry name" value="ABC transporter transmembrane region"/>
    <property type="match status" value="1"/>
</dbReference>
<dbReference type="PROSITE" id="PS50929">
    <property type="entry name" value="ABC_TM1F"/>
    <property type="match status" value="1"/>
</dbReference>
<evidence type="ECO:0000313" key="11">
    <source>
        <dbReference type="Proteomes" id="UP000288669"/>
    </source>
</evidence>
<feature type="transmembrane region" description="Helical" evidence="7">
    <location>
        <begin position="60"/>
        <end position="80"/>
    </location>
</feature>
<dbReference type="InterPro" id="IPR014223">
    <property type="entry name" value="ABC_CydC/D"/>
</dbReference>
<dbReference type="PANTHER" id="PTHR24221:SF653">
    <property type="entry name" value="TRANSPORT ATP-BINDING PROTEIN CYDC"/>
    <property type="match status" value="1"/>
</dbReference>
<name>A0A430AFX5_9ENTE</name>
<dbReference type="GO" id="GO:0140359">
    <property type="term" value="F:ABC-type transporter activity"/>
    <property type="evidence" value="ECO:0007669"/>
    <property type="project" value="InterPro"/>
</dbReference>
<feature type="domain" description="ABC transmembrane type-1" evidence="9">
    <location>
        <begin position="30"/>
        <end position="315"/>
    </location>
</feature>
<gene>
    <name evidence="10" type="ORF">CBF30_10345</name>
</gene>
<dbReference type="InterPro" id="IPR003593">
    <property type="entry name" value="AAA+_ATPase"/>
</dbReference>
<dbReference type="PROSITE" id="PS50893">
    <property type="entry name" value="ABC_TRANSPORTER_2"/>
    <property type="match status" value="1"/>
</dbReference>
<dbReference type="SMART" id="SM00382">
    <property type="entry name" value="AAA"/>
    <property type="match status" value="1"/>
</dbReference>
<dbReference type="GO" id="GO:0005886">
    <property type="term" value="C:plasma membrane"/>
    <property type="evidence" value="ECO:0007669"/>
    <property type="project" value="UniProtKB-SubCell"/>
</dbReference>
<keyword evidence="3" id="KW-0547">Nucleotide-binding</keyword>
<dbReference type="EMBL" id="NGJZ01000003">
    <property type="protein sequence ID" value="RSU06636.1"/>
    <property type="molecule type" value="Genomic_DNA"/>
</dbReference>
<dbReference type="InterPro" id="IPR003439">
    <property type="entry name" value="ABC_transporter-like_ATP-bd"/>
</dbReference>
<dbReference type="CDD" id="cd03247">
    <property type="entry name" value="ABCC_cytochrome_bd"/>
    <property type="match status" value="1"/>
</dbReference>
<dbReference type="SUPFAM" id="SSF52540">
    <property type="entry name" value="P-loop containing nucleoside triphosphate hydrolases"/>
    <property type="match status" value="1"/>
</dbReference>
<dbReference type="Proteomes" id="UP000288669">
    <property type="component" value="Unassembled WGS sequence"/>
</dbReference>
<dbReference type="Pfam" id="PF00005">
    <property type="entry name" value="ABC_tran"/>
    <property type="match status" value="1"/>
</dbReference>
<evidence type="ECO:0000259" key="9">
    <source>
        <dbReference type="PROSITE" id="PS50929"/>
    </source>
</evidence>
<evidence type="ECO:0000256" key="7">
    <source>
        <dbReference type="SAM" id="Phobius"/>
    </source>
</evidence>
<dbReference type="InterPro" id="IPR011527">
    <property type="entry name" value="ABC1_TM_dom"/>
</dbReference>
<evidence type="ECO:0000313" key="10">
    <source>
        <dbReference type="EMBL" id="RSU06636.1"/>
    </source>
</evidence>
<dbReference type="Pfam" id="PF00664">
    <property type="entry name" value="ABC_membrane"/>
    <property type="match status" value="1"/>
</dbReference>
<keyword evidence="6 7" id="KW-0472">Membrane</keyword>
<feature type="transmembrane region" description="Helical" evidence="7">
    <location>
        <begin position="28"/>
        <end position="48"/>
    </location>
</feature>
<dbReference type="GO" id="GO:0045454">
    <property type="term" value="P:cell redox homeostasis"/>
    <property type="evidence" value="ECO:0007669"/>
    <property type="project" value="InterPro"/>
</dbReference>
<protein>
    <submittedName>
        <fullName evidence="10">Thiol reductant ABC exporter subunit CydC</fullName>
    </submittedName>
</protein>
<evidence type="ECO:0000256" key="1">
    <source>
        <dbReference type="ARBA" id="ARBA00004651"/>
    </source>
</evidence>
<feature type="transmembrane region" description="Helical" evidence="7">
    <location>
        <begin position="169"/>
        <end position="191"/>
    </location>
</feature>
<dbReference type="GO" id="GO:0005524">
    <property type="term" value="F:ATP binding"/>
    <property type="evidence" value="ECO:0007669"/>
    <property type="project" value="UniProtKB-KW"/>
</dbReference>
<evidence type="ECO:0000256" key="5">
    <source>
        <dbReference type="ARBA" id="ARBA00022989"/>
    </source>
</evidence>
<comment type="subcellular location">
    <subcellularLocation>
        <location evidence="1">Cell membrane</location>
        <topology evidence="1">Multi-pass membrane protein</topology>
    </subcellularLocation>
</comment>
<evidence type="ECO:0000256" key="4">
    <source>
        <dbReference type="ARBA" id="ARBA00022840"/>
    </source>
</evidence>
<reference evidence="10 11" key="1">
    <citation type="submission" date="2017-05" db="EMBL/GenBank/DDBJ databases">
        <title>Vagococcus spp. assemblies.</title>
        <authorList>
            <person name="Gulvik C.A."/>
        </authorList>
    </citation>
    <scope>NUCLEOTIDE SEQUENCE [LARGE SCALE GENOMIC DNA]</scope>
    <source>
        <strain evidence="10 11">DSM 24756</strain>
    </source>
</reference>
<feature type="domain" description="ABC transporter" evidence="8">
    <location>
        <begin position="347"/>
        <end position="581"/>
    </location>
</feature>
<dbReference type="PROSITE" id="PS00211">
    <property type="entry name" value="ABC_TRANSPORTER_1"/>
    <property type="match status" value="1"/>
</dbReference>
<accession>A0A430AFX5</accession>
<keyword evidence="4" id="KW-0067">ATP-binding</keyword>
<organism evidence="10 11">
    <name type="scientific">Vagococcus entomophilus</name>
    <dbReference type="NCBI Taxonomy" id="1160095"/>
    <lineage>
        <taxon>Bacteria</taxon>
        <taxon>Bacillati</taxon>
        <taxon>Bacillota</taxon>
        <taxon>Bacilli</taxon>
        <taxon>Lactobacillales</taxon>
        <taxon>Enterococcaceae</taxon>
        <taxon>Vagococcus</taxon>
    </lineage>
</organism>
<evidence type="ECO:0000259" key="8">
    <source>
        <dbReference type="PROSITE" id="PS50893"/>
    </source>
</evidence>
<dbReference type="GO" id="GO:0034775">
    <property type="term" value="P:glutathione transmembrane transport"/>
    <property type="evidence" value="ECO:0007669"/>
    <property type="project" value="InterPro"/>
</dbReference>
<keyword evidence="11" id="KW-1185">Reference proteome</keyword>
<comment type="caution">
    <text evidence="10">The sequence shown here is derived from an EMBL/GenBank/DDBJ whole genome shotgun (WGS) entry which is preliminary data.</text>
</comment>